<organism evidence="7 8">
    <name type="scientific">Bordetella bronchiseptica 253</name>
    <dbReference type="NCBI Taxonomy" id="568707"/>
    <lineage>
        <taxon>Bacteria</taxon>
        <taxon>Pseudomonadati</taxon>
        <taxon>Pseudomonadota</taxon>
        <taxon>Betaproteobacteria</taxon>
        <taxon>Burkholderiales</taxon>
        <taxon>Alcaligenaceae</taxon>
        <taxon>Bordetella</taxon>
    </lineage>
</organism>
<gene>
    <name evidence="7" type="ORF">BN112_1932</name>
</gene>
<dbReference type="InterPro" id="IPR015422">
    <property type="entry name" value="PyrdxlP-dep_Trfase_small"/>
</dbReference>
<evidence type="ECO:0000313" key="7">
    <source>
        <dbReference type="EMBL" id="CCJ53849.1"/>
    </source>
</evidence>
<dbReference type="Proteomes" id="UP000007564">
    <property type="component" value="Chromosome"/>
</dbReference>
<dbReference type="GO" id="GO:0030170">
    <property type="term" value="F:pyridoxal phosphate binding"/>
    <property type="evidence" value="ECO:0007669"/>
    <property type="project" value="InterPro"/>
</dbReference>
<dbReference type="InterPro" id="IPR050596">
    <property type="entry name" value="AspAT/PAT-like"/>
</dbReference>
<dbReference type="Gene3D" id="3.40.640.10">
    <property type="entry name" value="Type I PLP-dependent aspartate aminotransferase-like (Major domain)"/>
    <property type="match status" value="1"/>
</dbReference>
<reference evidence="7 8" key="1">
    <citation type="journal article" date="2012" name="BMC Genomics">
        <title>Comparative genomics of the classical Bordetella subspecies: the evolution and exchange of virulence-associated diversity amongst closely related pathogens.</title>
        <authorList>
            <person name="Park J."/>
            <person name="Zhang Y."/>
            <person name="Buboltz A.M."/>
            <person name="Zhang X."/>
            <person name="Schuster S.C."/>
            <person name="Ahuja U."/>
            <person name="Liu M."/>
            <person name="Miller J.F."/>
            <person name="Sebaihia M."/>
            <person name="Bentley S.D."/>
            <person name="Parkhill J."/>
            <person name="Harvill E.T."/>
        </authorList>
    </citation>
    <scope>NUCLEOTIDE SEQUENCE [LARGE SCALE GENOMIC DNA]</scope>
    <source>
        <strain evidence="7 8">253</strain>
    </source>
</reference>
<name>A0A0C6P262_BORBO</name>
<evidence type="ECO:0000256" key="1">
    <source>
        <dbReference type="ARBA" id="ARBA00001933"/>
    </source>
</evidence>
<dbReference type="InterPro" id="IPR015421">
    <property type="entry name" value="PyrdxlP-dep_Trfase_major"/>
</dbReference>
<evidence type="ECO:0000256" key="4">
    <source>
        <dbReference type="ARBA" id="ARBA00022679"/>
    </source>
</evidence>
<dbReference type="OrthoDB" id="9803354at2"/>
<evidence type="ECO:0000259" key="6">
    <source>
        <dbReference type="Pfam" id="PF00155"/>
    </source>
</evidence>
<feature type="domain" description="Aminotransferase class I/classII large" evidence="6">
    <location>
        <begin position="68"/>
        <end position="390"/>
    </location>
</feature>
<proteinExistence type="inferred from homology"/>
<sequence>MTPIEAKFARLSTDHAPGQEVRQGNAGLDGLLRGDALPGTPVDFSHGDVNTSAFAPTPGSLDEFVQGVERGGEQAYTEYRGAAELRERVAAHLAQFTGAPVSGANELIITPGTQGALFLAIASSVTAGDKVAIVRPDYFANRKLVEFLGGEIVPVDMRHLERDSGAGLDLDQLEAAFKAGVRTFLFSNPNNPAGVVYSPEEIARIADLARRYDATLIVDQLYSRLLYAGTRYTHLRALPQAPDNVITIMGPSKTESLSGYRLGVAFGPAHLIDRMEKLQAIVSLRAPGYCQAVLRTWFEEPAGWMNERIAGHQAIRDDLIRILRGVPGLAVRAPEAGSYLFPRLPALAVSLHDFVRILRAQAGVTVTPGTEFSPHADDSIRLNFSQNHTAAVHAIERTAQLIERYRA</sequence>
<comment type="cofactor">
    <cofactor evidence="1">
        <name>pyridoxal 5'-phosphate</name>
        <dbReference type="ChEBI" id="CHEBI:597326"/>
    </cofactor>
</comment>
<dbReference type="AlphaFoldDB" id="A0A0C6P262"/>
<evidence type="ECO:0000313" key="8">
    <source>
        <dbReference type="Proteomes" id="UP000007564"/>
    </source>
</evidence>
<keyword evidence="3 7" id="KW-0032">Aminotransferase</keyword>
<evidence type="ECO:0000256" key="2">
    <source>
        <dbReference type="ARBA" id="ARBA00007441"/>
    </source>
</evidence>
<dbReference type="Gene3D" id="3.90.1150.10">
    <property type="entry name" value="Aspartate Aminotransferase, domain 1"/>
    <property type="match status" value="1"/>
</dbReference>
<comment type="similarity">
    <text evidence="2">Belongs to the class-I pyridoxal-phosphate-dependent aminotransferase family.</text>
</comment>
<dbReference type="CDD" id="cd00609">
    <property type="entry name" value="AAT_like"/>
    <property type="match status" value="1"/>
</dbReference>
<dbReference type="PANTHER" id="PTHR46383:SF1">
    <property type="entry name" value="ASPARTATE AMINOTRANSFERASE"/>
    <property type="match status" value="1"/>
</dbReference>
<dbReference type="HOGENOM" id="CLU_017584_4_0_4"/>
<keyword evidence="5" id="KW-0663">Pyridoxal phosphate</keyword>
<evidence type="ECO:0000256" key="5">
    <source>
        <dbReference type="ARBA" id="ARBA00022898"/>
    </source>
</evidence>
<dbReference type="RefSeq" id="WP_015064248.1">
    <property type="nucleotide sequence ID" value="NC_019382.1"/>
</dbReference>
<protein>
    <submittedName>
        <fullName evidence="7">Putative amino acid aminotransferase</fullName>
    </submittedName>
</protein>
<dbReference type="PANTHER" id="PTHR46383">
    <property type="entry name" value="ASPARTATE AMINOTRANSFERASE"/>
    <property type="match status" value="1"/>
</dbReference>
<dbReference type="SUPFAM" id="SSF53383">
    <property type="entry name" value="PLP-dependent transferases"/>
    <property type="match status" value="1"/>
</dbReference>
<keyword evidence="4 7" id="KW-0808">Transferase</keyword>
<dbReference type="InterPro" id="IPR004839">
    <property type="entry name" value="Aminotransferase_I/II_large"/>
</dbReference>
<accession>A0A0C6P262</accession>
<dbReference type="InterPro" id="IPR015424">
    <property type="entry name" value="PyrdxlP-dep_Trfase"/>
</dbReference>
<dbReference type="Pfam" id="PF00155">
    <property type="entry name" value="Aminotran_1_2"/>
    <property type="match status" value="1"/>
</dbReference>
<dbReference type="NCBIfam" id="NF004854">
    <property type="entry name" value="PRK06207.1"/>
    <property type="match status" value="1"/>
</dbReference>
<dbReference type="KEGG" id="bbh:BN112_1932"/>
<evidence type="ECO:0000256" key="3">
    <source>
        <dbReference type="ARBA" id="ARBA00022576"/>
    </source>
</evidence>
<dbReference type="GO" id="GO:0008483">
    <property type="term" value="F:transaminase activity"/>
    <property type="evidence" value="ECO:0007669"/>
    <property type="project" value="UniProtKB-KW"/>
</dbReference>
<dbReference type="GO" id="GO:0006520">
    <property type="term" value="P:amino acid metabolic process"/>
    <property type="evidence" value="ECO:0007669"/>
    <property type="project" value="InterPro"/>
</dbReference>
<dbReference type="EMBL" id="HE965806">
    <property type="protein sequence ID" value="CCJ53849.1"/>
    <property type="molecule type" value="Genomic_DNA"/>
</dbReference>